<dbReference type="KEGG" id="blen:NCTC4824_02569"/>
<dbReference type="EMBL" id="LS483476">
    <property type="protein sequence ID" value="SQI60078.1"/>
    <property type="molecule type" value="Genomic_DNA"/>
</dbReference>
<evidence type="ECO:0000313" key="2">
    <source>
        <dbReference type="EMBL" id="SQI60078.1"/>
    </source>
</evidence>
<dbReference type="AlphaFoldDB" id="A0A2X4WJN6"/>
<reference evidence="2 3" key="1">
    <citation type="submission" date="2018-06" db="EMBL/GenBank/DDBJ databases">
        <authorList>
            <consortium name="Pathogen Informatics"/>
            <person name="Doyle S."/>
        </authorList>
    </citation>
    <scope>NUCLEOTIDE SEQUENCE [LARGE SCALE GENOMIC DNA]</scope>
    <source>
        <strain evidence="2 3">NCTC4824</strain>
    </source>
</reference>
<dbReference type="Proteomes" id="UP000249134">
    <property type="component" value="Chromosome 1"/>
</dbReference>
<evidence type="ECO:0000313" key="3">
    <source>
        <dbReference type="Proteomes" id="UP000249134"/>
    </source>
</evidence>
<protein>
    <submittedName>
        <fullName evidence="2">Putative transposase</fullName>
    </submittedName>
</protein>
<keyword evidence="3" id="KW-1185">Reference proteome</keyword>
<keyword evidence="1" id="KW-0175">Coiled coil</keyword>
<sequence>MSKKQFTEKEIELLSNNRYVQSVSSKGVTYTDEFKRIFITENEKGKLPRRIFEENGFDIEVIGIVRVQRSTSRWCNANKSGVLGLRDTRTRKENSGRPTTKNLSLEEKNARLEAQIQLFRAENELLKKLDMMERRLERNE</sequence>
<dbReference type="InterPro" id="IPR046929">
    <property type="entry name" value="HTH_Tnp"/>
</dbReference>
<name>A0A2X4WJN6_LEDLE</name>
<accession>A0A2X4WJN6</accession>
<proteinExistence type="predicted"/>
<dbReference type="STRING" id="1348624.GCA_001591545_01618"/>
<dbReference type="Pfam" id="PF20310">
    <property type="entry name" value="HTH_Tnp_2"/>
    <property type="match status" value="1"/>
</dbReference>
<gene>
    <name evidence="2" type="ORF">NCTC4824_02569</name>
</gene>
<organism evidence="2 3">
    <name type="scientific">Lederbergia lenta</name>
    <name type="common">Bacillus lentus</name>
    <dbReference type="NCBI Taxonomy" id="1467"/>
    <lineage>
        <taxon>Bacteria</taxon>
        <taxon>Bacillati</taxon>
        <taxon>Bacillota</taxon>
        <taxon>Bacilli</taxon>
        <taxon>Bacillales</taxon>
        <taxon>Bacillaceae</taxon>
        <taxon>Lederbergia</taxon>
    </lineage>
</organism>
<evidence type="ECO:0000256" key="1">
    <source>
        <dbReference type="SAM" id="Coils"/>
    </source>
</evidence>
<feature type="coiled-coil region" evidence="1">
    <location>
        <begin position="102"/>
        <end position="129"/>
    </location>
</feature>